<proteinExistence type="predicted"/>
<dbReference type="Proteomes" id="UP000297866">
    <property type="component" value="Unassembled WGS sequence"/>
</dbReference>
<accession>A0A4R8UGG5</accession>
<evidence type="ECO:0000313" key="2">
    <source>
        <dbReference type="EMBL" id="TFB52457.1"/>
    </source>
</evidence>
<keyword evidence="3" id="KW-1185">Reference proteome</keyword>
<dbReference type="AlphaFoldDB" id="A0A4R8UGG5"/>
<comment type="caution">
    <text evidence="2">The sequence shown here is derived from an EMBL/GenBank/DDBJ whole genome shotgun (WGS) entry which is preliminary data.</text>
</comment>
<name>A0A4R8UGG5_9MICO</name>
<evidence type="ECO:0000256" key="1">
    <source>
        <dbReference type="SAM" id="SignalP"/>
    </source>
</evidence>
<dbReference type="OrthoDB" id="5121436at2"/>
<sequence length="220" mass="23721">MTIRVRRFAVAALVAAFLTAGAVASAYGSEAGDPAPDSNKVTPSSLPLDVTGDAAFSEERDRLYALLSPLLDSNGSYIWDFENEILTIQMTSEAALDQVREIIADSGTFLTTDFVHVQYSERELNELADYLLGNQLEWAGATGIGGGYLPQANRVILQVDPDYGDGPALIHAIEELNDPRVNLELVEPSETGGPESRIDDYAPWSAGPKSRRGLLGCVVY</sequence>
<reference evidence="2 3" key="1">
    <citation type="submission" date="2019-03" db="EMBL/GenBank/DDBJ databases">
        <title>Genomics of glacier-inhabiting Cryobacterium strains.</title>
        <authorList>
            <person name="Liu Q."/>
            <person name="Xin Y.-H."/>
        </authorList>
    </citation>
    <scope>NUCLEOTIDE SEQUENCE [LARGE SCALE GENOMIC DNA]</scope>
    <source>
        <strain evidence="2 3">Sr47</strain>
    </source>
</reference>
<feature type="signal peptide" evidence="1">
    <location>
        <begin position="1"/>
        <end position="26"/>
    </location>
</feature>
<gene>
    <name evidence="2" type="ORF">E3O23_06480</name>
</gene>
<evidence type="ECO:0000313" key="3">
    <source>
        <dbReference type="Proteomes" id="UP000297866"/>
    </source>
</evidence>
<keyword evidence="1" id="KW-0732">Signal</keyword>
<organism evidence="2 3">
    <name type="scientific">Cryobacterium tagatosivorans</name>
    <dbReference type="NCBI Taxonomy" id="1259199"/>
    <lineage>
        <taxon>Bacteria</taxon>
        <taxon>Bacillati</taxon>
        <taxon>Actinomycetota</taxon>
        <taxon>Actinomycetes</taxon>
        <taxon>Micrococcales</taxon>
        <taxon>Microbacteriaceae</taxon>
        <taxon>Cryobacterium</taxon>
    </lineage>
</organism>
<dbReference type="EMBL" id="SOEZ01000035">
    <property type="protein sequence ID" value="TFB52457.1"/>
    <property type="molecule type" value="Genomic_DNA"/>
</dbReference>
<dbReference type="RefSeq" id="WP_134489303.1">
    <property type="nucleotide sequence ID" value="NZ_SOEZ01000035.1"/>
</dbReference>
<feature type="chain" id="PRO_5020636710" evidence="1">
    <location>
        <begin position="27"/>
        <end position="220"/>
    </location>
</feature>
<protein>
    <submittedName>
        <fullName evidence="2">Uncharacterized protein</fullName>
    </submittedName>
</protein>